<comment type="caution">
    <text evidence="2">The sequence shown here is derived from an EMBL/GenBank/DDBJ whole genome shotgun (WGS) entry which is preliminary data.</text>
</comment>
<dbReference type="InterPro" id="IPR014509">
    <property type="entry name" value="YjdF-like"/>
</dbReference>
<dbReference type="Proteomes" id="UP001065549">
    <property type="component" value="Unassembled WGS sequence"/>
</dbReference>
<keyword evidence="3" id="KW-1185">Reference proteome</keyword>
<feature type="transmembrane region" description="Helical" evidence="1">
    <location>
        <begin position="156"/>
        <end position="178"/>
    </location>
</feature>
<dbReference type="Pfam" id="PF09997">
    <property type="entry name" value="DUF2238"/>
    <property type="match status" value="1"/>
</dbReference>
<feature type="transmembrane region" description="Helical" evidence="1">
    <location>
        <begin position="5"/>
        <end position="25"/>
    </location>
</feature>
<dbReference type="RefSeq" id="WP_227755431.1">
    <property type="nucleotide sequence ID" value="NZ_JAJAGH010000009.1"/>
</dbReference>
<dbReference type="EMBL" id="JAOSHN010000006">
    <property type="protein sequence ID" value="MCU7379608.1"/>
    <property type="molecule type" value="Genomic_DNA"/>
</dbReference>
<feature type="transmembrane region" description="Helical" evidence="1">
    <location>
        <begin position="85"/>
        <end position="102"/>
    </location>
</feature>
<keyword evidence="1" id="KW-0812">Transmembrane</keyword>
<name>A0A9J6QQL9_9FIRM</name>
<feature type="transmembrane region" description="Helical" evidence="1">
    <location>
        <begin position="55"/>
        <end position="73"/>
    </location>
</feature>
<keyword evidence="1" id="KW-0472">Membrane</keyword>
<reference evidence="2" key="1">
    <citation type="submission" date="2022-09" db="EMBL/GenBank/DDBJ databases">
        <title>Culturomic study of gut microbiota in children with autism spectrum disorder.</title>
        <authorList>
            <person name="Efimov B.A."/>
            <person name="Chaplin A.V."/>
            <person name="Sokolova S.R."/>
            <person name="Pikina A.P."/>
            <person name="Korzhanova M."/>
            <person name="Belova V."/>
            <person name="Korostin D."/>
        </authorList>
    </citation>
    <scope>NUCLEOTIDE SEQUENCE</scope>
    <source>
        <strain evidence="2">ASD5510</strain>
    </source>
</reference>
<evidence type="ECO:0000256" key="1">
    <source>
        <dbReference type="SAM" id="Phobius"/>
    </source>
</evidence>
<evidence type="ECO:0000313" key="3">
    <source>
        <dbReference type="Proteomes" id="UP001065549"/>
    </source>
</evidence>
<protein>
    <submittedName>
        <fullName evidence="2">DUF2238 domain-containing protein</fullName>
    </submittedName>
</protein>
<sequence length="191" mass="21487">MKQRIYSVIGLWFLITICVIIARTTGIDPPVINMIGAYVSSILIAAVLYKAPQHFFVLALCFDLLAAAFGSVLDFYRSIDGYDRFVHYLSGLLAAEGGRLIMQYILKRYHEKRLLLVQILFALFFSCACAAIWEIYEFSADQLIHTNMQGNNLNTMGDIVSGALGALTYTAGFFVWLIRDKKRKPDPGDSR</sequence>
<gene>
    <name evidence="2" type="ORF">OBO34_14775</name>
</gene>
<keyword evidence="1" id="KW-1133">Transmembrane helix</keyword>
<feature type="transmembrane region" description="Helical" evidence="1">
    <location>
        <begin position="114"/>
        <end position="136"/>
    </location>
</feature>
<evidence type="ECO:0000313" key="2">
    <source>
        <dbReference type="EMBL" id="MCU7379608.1"/>
    </source>
</evidence>
<accession>A0A9J6QQL9</accession>
<organism evidence="2 3">
    <name type="scientific">Hominibacterium faecale</name>
    <dbReference type="NCBI Taxonomy" id="2839743"/>
    <lineage>
        <taxon>Bacteria</taxon>
        <taxon>Bacillati</taxon>
        <taxon>Bacillota</taxon>
        <taxon>Clostridia</taxon>
        <taxon>Peptostreptococcales</taxon>
        <taxon>Anaerovoracaceae</taxon>
        <taxon>Hominibacterium</taxon>
    </lineage>
</organism>
<feature type="transmembrane region" description="Helical" evidence="1">
    <location>
        <begin position="31"/>
        <end position="48"/>
    </location>
</feature>
<proteinExistence type="predicted"/>
<dbReference type="AlphaFoldDB" id="A0A9J6QQL9"/>